<gene>
    <name evidence="2" type="ORF">OP8BY_2441</name>
</gene>
<sequence length="1356" mass="146083">MNLLSDNRLERPMQGKSKISKYKERRRMMRKKLAILISLLFLLAVLPWGVEMARAKQTKGKPALAPQSRLKAKFELNAQRKAAAVRFKQLRSTGRAKTGTLKTMATAMAMMEPGAAPHYFGPYPNYANSPMPKGSVAGIVVEAGGGGYSSPVVTIEDLYTGITGITPATATAMVDATGAISGIMLLTPGAGYTAPVVSITDPTGSGAWATASIGPPFVGGIRKFVDPLPGLPVAVPDTTTYPGSDYYEIELGQFSQKMHSDLPPTLLRGYRQTNTVGPASQFNYMAPTIVARRDRPVRIKFTNSLPTGSGGNLFIPVDPTVMGAGMGPTGEMYTQNRAAVHLHGNNTVWISDGTPHQWITPAGETTAYPKGVSVYNVPDMPDPGDGSMTIYYTNAHSARLMFYHDHSYGITRLNVYAGEAAGYLVTDQVEEDMINGTNLSGVNPLNVKVLPDLGIPLIIQDRTFVDAATIPYQDPTWSWGSMPGMPMTGDLWYPHVYMPNQNPDDPSGMNAFGRWHYGPWFWPPTTNIAHGPVPNPYYDPINAPWEPRMNPGVPHPSMAMEAFMDTPVVNGMAYPYLEVEPRAYRFRILNAADDRFLNLQLYVADPAVTTADGRTGTEVKMVPAVFTPGFPPGWPKDGRDGGVPDPATAGPPFIQIGTEGGFLPAPVVLPMQPVDWNMDQTNFDMGLVNKGTLILGTAERADVIIDFSAYAGKTLILYNDSPAPFPALDTRYDYYTGNPDQTDVGGTPTTQAGYGPNTRTIMQIRVANTGSGPAYDLNALKDVFAKTADKNGVFEVSQDEIIVPEARYNSAYNLSFVSDPYVRIFEYTKSFQTVSGLTVPDFPLQPKAMQDEMGETFDPEYGRMSANLGLQLPFNPPGAQNFILLPYASPPVEIIKNTVFGTQIGEMGDGTQIWKITHNGVDTHTIHVHLFNAQLINRVAWDNAIRPPEANELGWKETFRVNPLQDTIIALRPIFPEAALPFDVPNSIRPIDPTMPIGAVLPGGPGGFKDPNANPVTVINRLINFGWEYVYHCHILAHEEMDMMHSMAFAVAPRAPINLKGTVTGNGANRRVILTWTDNSLNETGFVVQRSATSDSPWATLAGLAADVTTYTDPIGNTNAAYFYRVFATNTVGDTGTPGFPTLTVESGYAGPISVGQQQVQPPAAPTNLTATLQAGPQVLLNWTDNANNETGFVIERQAGGGAFAALVTVGPRNGTGSVSYTDTSVVTATSYAYRVAAANAAGMSAYSNTANVNIPAPAAAPTNVVATAQRVGNGPNDRITVTWTDVANETGYTIEYATNSTFTANLVTTTVGANVTTFQTGNLARNTAFYVRIRATNGAGPSAWVNATPFPIITP</sequence>
<dbReference type="CDD" id="cd13844">
    <property type="entry name" value="CuRO_1_BOD_CotA_like"/>
    <property type="match status" value="1"/>
</dbReference>
<evidence type="ECO:0000313" key="2">
    <source>
        <dbReference type="EMBL" id="RFT14712.1"/>
    </source>
</evidence>
<protein>
    <submittedName>
        <fullName evidence="2">Multicopper oxidase</fullName>
    </submittedName>
</protein>
<dbReference type="InterPro" id="IPR045087">
    <property type="entry name" value="Cu-oxidase_fam"/>
</dbReference>
<name>A0A3E2BJ75_9BACT</name>
<dbReference type="InterPro" id="IPR008972">
    <property type="entry name" value="Cupredoxin"/>
</dbReference>
<dbReference type="Gene3D" id="2.60.40.10">
    <property type="entry name" value="Immunoglobulins"/>
    <property type="match status" value="3"/>
</dbReference>
<dbReference type="CDD" id="cd00063">
    <property type="entry name" value="FN3"/>
    <property type="match status" value="3"/>
</dbReference>
<accession>A0A3E2BJ75</accession>
<dbReference type="InterPro" id="IPR013783">
    <property type="entry name" value="Ig-like_fold"/>
</dbReference>
<evidence type="ECO:0000313" key="3">
    <source>
        <dbReference type="Proteomes" id="UP000257323"/>
    </source>
</evidence>
<dbReference type="Gene3D" id="2.60.40.420">
    <property type="entry name" value="Cupredoxins - blue copper proteins"/>
    <property type="match status" value="3"/>
</dbReference>
<dbReference type="EMBL" id="QUAH01000022">
    <property type="protein sequence ID" value="RFT14712.1"/>
    <property type="molecule type" value="Genomic_DNA"/>
</dbReference>
<organism evidence="2 3">
    <name type="scientific">Candidatus Saccharicenans subterraneus</name>
    <dbReference type="NCBI Taxonomy" id="2508984"/>
    <lineage>
        <taxon>Bacteria</taxon>
        <taxon>Candidatus Aminicenantota</taxon>
        <taxon>Candidatus Aminicenantia</taxon>
        <taxon>Candidatus Aminicenantales</taxon>
        <taxon>Candidatus Saccharicenantaceae</taxon>
        <taxon>Candidatus Saccharicenans</taxon>
    </lineage>
</organism>
<dbReference type="PROSITE" id="PS50853">
    <property type="entry name" value="FN3"/>
    <property type="match status" value="3"/>
</dbReference>
<dbReference type="InterPro" id="IPR003961">
    <property type="entry name" value="FN3_dom"/>
</dbReference>
<evidence type="ECO:0000259" key="1">
    <source>
        <dbReference type="PROSITE" id="PS50853"/>
    </source>
</evidence>
<dbReference type="SUPFAM" id="SSF49265">
    <property type="entry name" value="Fibronectin type III"/>
    <property type="match status" value="2"/>
</dbReference>
<dbReference type="Proteomes" id="UP000257323">
    <property type="component" value="Unassembled WGS sequence"/>
</dbReference>
<dbReference type="SMART" id="SM00060">
    <property type="entry name" value="FN3"/>
    <property type="match status" value="3"/>
</dbReference>
<dbReference type="SUPFAM" id="SSF49503">
    <property type="entry name" value="Cupredoxins"/>
    <property type="match status" value="3"/>
</dbReference>
<dbReference type="PANTHER" id="PTHR48267">
    <property type="entry name" value="CUPREDOXIN SUPERFAMILY PROTEIN"/>
    <property type="match status" value="1"/>
</dbReference>
<feature type="domain" description="Fibronectin type-III" evidence="1">
    <location>
        <begin position="1055"/>
        <end position="1150"/>
    </location>
</feature>
<reference evidence="2 3" key="1">
    <citation type="submission" date="2018-08" db="EMBL/GenBank/DDBJ databases">
        <title>Genome analysis of the thermophilic bacterium of the candidate phylum Aminicenantes from deep subsurface aquifer revealed its physiology and ecological role.</title>
        <authorList>
            <person name="Kadnikov V.V."/>
            <person name="Mardanov A.V."/>
            <person name="Beletsky A.V."/>
            <person name="Karnachuk O.V."/>
            <person name="Ravin N.V."/>
        </authorList>
    </citation>
    <scope>NUCLEOTIDE SEQUENCE [LARGE SCALE GENOMIC DNA]</scope>
    <source>
        <strain evidence="2">BY38</strain>
    </source>
</reference>
<feature type="domain" description="Fibronectin type-III" evidence="1">
    <location>
        <begin position="1261"/>
        <end position="1356"/>
    </location>
</feature>
<dbReference type="PANTHER" id="PTHR48267:SF1">
    <property type="entry name" value="BILIRUBIN OXIDASE"/>
    <property type="match status" value="1"/>
</dbReference>
<comment type="caution">
    <text evidence="2">The sequence shown here is derived from an EMBL/GenBank/DDBJ whole genome shotgun (WGS) entry which is preliminary data.</text>
</comment>
<dbReference type="InterPro" id="IPR036116">
    <property type="entry name" value="FN3_sf"/>
</dbReference>
<feature type="domain" description="Fibronectin type-III" evidence="1">
    <location>
        <begin position="1165"/>
        <end position="1258"/>
    </location>
</feature>
<proteinExistence type="predicted"/>